<gene>
    <name evidence="1" type="ORF">WN944_014109</name>
</gene>
<dbReference type="Proteomes" id="UP001428341">
    <property type="component" value="Unassembled WGS sequence"/>
</dbReference>
<protein>
    <submittedName>
        <fullName evidence="1">Uncharacterized protein</fullName>
    </submittedName>
</protein>
<comment type="caution">
    <text evidence="1">The sequence shown here is derived from an EMBL/GenBank/DDBJ whole genome shotgun (WGS) entry which is preliminary data.</text>
</comment>
<organism evidence="1 2">
    <name type="scientific">Citrus x changshan-huyou</name>
    <dbReference type="NCBI Taxonomy" id="2935761"/>
    <lineage>
        <taxon>Eukaryota</taxon>
        <taxon>Viridiplantae</taxon>
        <taxon>Streptophyta</taxon>
        <taxon>Embryophyta</taxon>
        <taxon>Tracheophyta</taxon>
        <taxon>Spermatophyta</taxon>
        <taxon>Magnoliopsida</taxon>
        <taxon>eudicotyledons</taxon>
        <taxon>Gunneridae</taxon>
        <taxon>Pentapetalae</taxon>
        <taxon>rosids</taxon>
        <taxon>malvids</taxon>
        <taxon>Sapindales</taxon>
        <taxon>Rutaceae</taxon>
        <taxon>Aurantioideae</taxon>
        <taxon>Citrus</taxon>
    </lineage>
</organism>
<dbReference type="AlphaFoldDB" id="A0AAP0M554"/>
<evidence type="ECO:0000313" key="1">
    <source>
        <dbReference type="EMBL" id="KAK9198923.1"/>
    </source>
</evidence>
<sequence>MSRVEVRATIGTIATTNFVERLPYPKESGDVLPHIMLSGA</sequence>
<proteinExistence type="predicted"/>
<accession>A0AAP0M554</accession>
<keyword evidence="2" id="KW-1185">Reference proteome</keyword>
<dbReference type="EMBL" id="JBCGBO010000005">
    <property type="protein sequence ID" value="KAK9198923.1"/>
    <property type="molecule type" value="Genomic_DNA"/>
</dbReference>
<evidence type="ECO:0000313" key="2">
    <source>
        <dbReference type="Proteomes" id="UP001428341"/>
    </source>
</evidence>
<reference evidence="1 2" key="1">
    <citation type="submission" date="2024-05" db="EMBL/GenBank/DDBJ databases">
        <title>Haplotype-resolved chromosome-level genome assembly of Huyou (Citrus changshanensis).</title>
        <authorList>
            <person name="Miao C."/>
            <person name="Chen W."/>
            <person name="Wu Y."/>
            <person name="Wang L."/>
            <person name="Zhao S."/>
            <person name="Grierson D."/>
            <person name="Xu C."/>
            <person name="Chen K."/>
        </authorList>
    </citation>
    <scope>NUCLEOTIDE SEQUENCE [LARGE SCALE GENOMIC DNA]</scope>
    <source>
        <strain evidence="1">01-14</strain>
        <tissue evidence="1">Leaf</tissue>
    </source>
</reference>
<name>A0AAP0M554_9ROSI</name>